<feature type="compositionally biased region" description="Polar residues" evidence="1">
    <location>
        <begin position="1"/>
        <end position="13"/>
    </location>
</feature>
<keyword evidence="2" id="KW-0614">Plasmid</keyword>
<sequence>MSFFWRSSRSAEVNRTGDAAAVSKDSPHPSGGRMQGRCLRPQRKRATARRECERGKMAGEAFTLAGDTG</sequence>
<feature type="compositionally biased region" description="Basic and acidic residues" evidence="1">
    <location>
        <begin position="48"/>
        <end position="57"/>
    </location>
</feature>
<evidence type="ECO:0000256" key="1">
    <source>
        <dbReference type="SAM" id="MobiDB-lite"/>
    </source>
</evidence>
<evidence type="ECO:0000313" key="2">
    <source>
        <dbReference type="EMBL" id="AZT39585.1"/>
    </source>
</evidence>
<name>A0A3Q9MMZ2_SALET</name>
<dbReference type="EMBL" id="CP034710">
    <property type="protein sequence ID" value="AZT39585.1"/>
    <property type="molecule type" value="Genomic_DNA"/>
</dbReference>
<dbReference type="AlphaFoldDB" id="A0A3Q9MMZ2"/>
<feature type="region of interest" description="Disordered" evidence="1">
    <location>
        <begin position="1"/>
        <end position="69"/>
    </location>
</feature>
<accession>A0A3Q9MMZ2</accession>
<organism evidence="2">
    <name type="scientific">Salmonella enterica subsp. enterica serovar Karamoja</name>
    <dbReference type="NCBI Taxonomy" id="2500153"/>
    <lineage>
        <taxon>Bacteria</taxon>
        <taxon>Pseudomonadati</taxon>
        <taxon>Pseudomonadota</taxon>
        <taxon>Gammaproteobacteria</taxon>
        <taxon>Enterobacterales</taxon>
        <taxon>Enterobacteriaceae</taxon>
        <taxon>Salmonella</taxon>
    </lineage>
</organism>
<geneLocation type="plasmid" evidence="2">
    <name>pRSE21</name>
</geneLocation>
<proteinExistence type="predicted"/>
<gene>
    <name evidence="2" type="ORF">ELZ88_23810</name>
</gene>
<reference evidence="2" key="1">
    <citation type="submission" date="2018-12" db="EMBL/GenBank/DDBJ databases">
        <title>Complete genome sequences of twenty non-typhoidal Salmonella isolates from Rwanda.</title>
        <authorList>
            <person name="Byukusenge M."/>
            <person name="Li L."/>
            <person name="Subhashinie K."/>
            <person name="Nzayirambaho M."/>
            <person name="Kuchipudi S.V."/>
            <person name="Jayarao B.M."/>
        </authorList>
    </citation>
    <scope>NUCLEOTIDE SEQUENCE</scope>
    <source>
        <strain evidence="2">RSE21</strain>
        <plasmid evidence="2">pRSE21</plasmid>
    </source>
</reference>
<protein>
    <submittedName>
        <fullName evidence="2">Uncharacterized protein</fullName>
    </submittedName>
</protein>